<dbReference type="Proteomes" id="UP001140502">
    <property type="component" value="Unassembled WGS sequence"/>
</dbReference>
<evidence type="ECO:0000256" key="1">
    <source>
        <dbReference type="SAM" id="MobiDB-lite"/>
    </source>
</evidence>
<keyword evidence="3" id="KW-1185">Reference proteome</keyword>
<reference evidence="2" key="1">
    <citation type="submission" date="2022-10" db="EMBL/GenBank/DDBJ databases">
        <title>Tapping the CABI collections for fungal endophytes: first genome assemblies for Collariella, Neodidymelliopsis, Ascochyta clinopodiicola, Didymella pomorum, Didymosphaeria variabile, Neocosmospora piperis and Neocucurbitaria cava.</title>
        <authorList>
            <person name="Hill R."/>
        </authorList>
    </citation>
    <scope>NUCLEOTIDE SEQUENCE</scope>
    <source>
        <strain evidence="2">IMI 366586</strain>
    </source>
</reference>
<evidence type="ECO:0000313" key="2">
    <source>
        <dbReference type="EMBL" id="KAJ4307513.1"/>
    </source>
</evidence>
<dbReference type="EMBL" id="JAPEUR010000725">
    <property type="protein sequence ID" value="KAJ4307513.1"/>
    <property type="molecule type" value="Genomic_DNA"/>
</dbReference>
<sequence length="88" mass="9693">MDKDDNDPSPGDDLGQNHMPFLDSWHPPELLESVLPAEEWTEIDFDDTSFGLRAGSCGAADRRDSPGQARHPDSLCRTRRSLSTPAKG</sequence>
<protein>
    <submittedName>
        <fullName evidence="2">Uncharacterized protein</fullName>
    </submittedName>
</protein>
<comment type="caution">
    <text evidence="2">The sequence shown here is derived from an EMBL/GenBank/DDBJ whole genome shotgun (WGS) entry which is preliminary data.</text>
</comment>
<gene>
    <name evidence="2" type="ORF">N0V84_012678</name>
</gene>
<feature type="region of interest" description="Disordered" evidence="1">
    <location>
        <begin position="55"/>
        <end position="88"/>
    </location>
</feature>
<feature type="region of interest" description="Disordered" evidence="1">
    <location>
        <begin position="1"/>
        <end position="25"/>
    </location>
</feature>
<name>A0A9W8TB10_9HYPO</name>
<proteinExistence type="predicted"/>
<organism evidence="2 3">
    <name type="scientific">Fusarium piperis</name>
    <dbReference type="NCBI Taxonomy" id="1435070"/>
    <lineage>
        <taxon>Eukaryota</taxon>
        <taxon>Fungi</taxon>
        <taxon>Dikarya</taxon>
        <taxon>Ascomycota</taxon>
        <taxon>Pezizomycotina</taxon>
        <taxon>Sordariomycetes</taxon>
        <taxon>Hypocreomycetidae</taxon>
        <taxon>Hypocreales</taxon>
        <taxon>Nectriaceae</taxon>
        <taxon>Fusarium</taxon>
        <taxon>Fusarium solani species complex</taxon>
    </lineage>
</organism>
<accession>A0A9W8TB10</accession>
<dbReference type="AlphaFoldDB" id="A0A9W8TB10"/>
<feature type="compositionally biased region" description="Basic and acidic residues" evidence="1">
    <location>
        <begin position="60"/>
        <end position="76"/>
    </location>
</feature>
<evidence type="ECO:0000313" key="3">
    <source>
        <dbReference type="Proteomes" id="UP001140502"/>
    </source>
</evidence>